<dbReference type="OrthoDB" id="9804077at2"/>
<dbReference type="InterPro" id="IPR012340">
    <property type="entry name" value="NA-bd_OB-fold"/>
</dbReference>
<dbReference type="Pfam" id="PF00575">
    <property type="entry name" value="S1"/>
    <property type="match status" value="6"/>
</dbReference>
<comment type="function">
    <text evidence="6">Binds mRNA; thus facilitating recognition of the initiation point. It is needed to translate mRNA with a short Shine-Dalgarno (SD) purine-rich sequence.</text>
</comment>
<dbReference type="FunFam" id="2.40.50.140:FF:000018">
    <property type="entry name" value="30S ribosomal protein S1"/>
    <property type="match status" value="1"/>
</dbReference>
<dbReference type="CDD" id="cd05687">
    <property type="entry name" value="S1_RPS1_repeat_ec1_hs1"/>
    <property type="match status" value="1"/>
</dbReference>
<dbReference type="FunFam" id="2.40.50.140:FF:000011">
    <property type="entry name" value="30S ribosomal protein S1"/>
    <property type="match status" value="1"/>
</dbReference>
<sequence length="564" mass="61659">MSDLQTNESFAALFEESIARSNMKAGEVISAEVVRIDHNFVVVNAGLKSEAFVPVEEFLNDQGELEVQAGDYVSVAIDALENGYGDTILSRDKAKRLASWLNLEKALEDGEIISGTVTGKVKGGLTVMVNGIRAFLPGSLVDVRPIKDTTPYEGKTLEFKVIKLDRKRNNVVLSRRAVVEATLGEERQKLMETLKEGAIVNGIVKNITDYGAFVDLGGIDGLLHITDLAWRRVRHPSEVLSVGQEITAKILKFDQEKNRVSLGVKQLGEDPWVGISRRYPQGTRLFGKVTNLTDYGAFVEIEAGIEGLVHVSEMDWTNKNVAPSKVVQLGDEVEVMVLDIDEDKRRISLGMKQCKANPWDDFSRNHKKGDKLSGQIKSITDFGVFIGLPGGIDGLVHLSDLSWQESGEEAVRKYKKGDEVEAVVLGIDVDKERISLGIKQLSGDPFNNFISANDKGSLVNGVIKAVDPKGAVVQLADDVEGYLRASEISADRVEDARNVLKEGEQITALVVNVDRKSRNINLSIKAKDSAEQQEAMQKFQADTGTAGTTNLGALLKAKLGQDNQ</sequence>
<dbReference type="NCBIfam" id="NF004952">
    <property type="entry name" value="PRK06299.1-2"/>
    <property type="match status" value="1"/>
</dbReference>
<dbReference type="PANTHER" id="PTHR10724:SF7">
    <property type="entry name" value="SMALL RIBOSOMAL SUBUNIT PROTEIN BS1C"/>
    <property type="match status" value="1"/>
</dbReference>
<keyword evidence="5 6" id="KW-0687">Ribonucleoprotein</keyword>
<name>A0A4Q7SAB1_9BURK</name>
<comment type="similarity">
    <text evidence="1 6">Belongs to the bacterial ribosomal protein bS1 family.</text>
</comment>
<dbReference type="CDD" id="cd05689">
    <property type="entry name" value="S1_RPS1_repeat_ec4"/>
    <property type="match status" value="1"/>
</dbReference>
<protein>
    <recommendedName>
        <fullName evidence="6">30S ribosomal protein S1</fullName>
    </recommendedName>
</protein>
<dbReference type="SUPFAM" id="SSF50249">
    <property type="entry name" value="Nucleic acid-binding proteins"/>
    <property type="match status" value="6"/>
</dbReference>
<dbReference type="CDD" id="cd05688">
    <property type="entry name" value="S1_RPS1_repeat_ec3"/>
    <property type="match status" value="1"/>
</dbReference>
<dbReference type="FunFam" id="2.40.50.140:FF:000016">
    <property type="entry name" value="30S ribosomal protein S1"/>
    <property type="match status" value="1"/>
</dbReference>
<dbReference type="NCBIfam" id="NF004954">
    <property type="entry name" value="PRK06299.1-4"/>
    <property type="match status" value="1"/>
</dbReference>
<dbReference type="RefSeq" id="WP_130390817.1">
    <property type="nucleotide sequence ID" value="NZ_SGXM01000001.1"/>
</dbReference>
<feature type="domain" description="S1 motif" evidence="7">
    <location>
        <begin position="197"/>
        <end position="265"/>
    </location>
</feature>
<evidence type="ECO:0000256" key="4">
    <source>
        <dbReference type="ARBA" id="ARBA00022980"/>
    </source>
</evidence>
<dbReference type="InterPro" id="IPR000110">
    <property type="entry name" value="Ribosomal_bS1"/>
</dbReference>
<comment type="caution">
    <text evidence="8">The sequence shown here is derived from an EMBL/GenBank/DDBJ whole genome shotgun (WGS) entry which is preliminary data.</text>
</comment>
<dbReference type="EMBL" id="SGXM01000001">
    <property type="protein sequence ID" value="RZT42857.1"/>
    <property type="molecule type" value="Genomic_DNA"/>
</dbReference>
<organism evidence="8 9">
    <name type="scientific">Cupriavidus agavae</name>
    <dbReference type="NCBI Taxonomy" id="1001822"/>
    <lineage>
        <taxon>Bacteria</taxon>
        <taxon>Pseudomonadati</taxon>
        <taxon>Pseudomonadota</taxon>
        <taxon>Betaproteobacteria</taxon>
        <taxon>Burkholderiales</taxon>
        <taxon>Burkholderiaceae</taxon>
        <taxon>Cupriavidus</taxon>
    </lineage>
</organism>
<accession>A0A4Q7SAB1</accession>
<feature type="domain" description="S1 motif" evidence="7">
    <location>
        <begin position="282"/>
        <end position="352"/>
    </location>
</feature>
<evidence type="ECO:0000256" key="2">
    <source>
        <dbReference type="ARBA" id="ARBA00022737"/>
    </source>
</evidence>
<evidence type="ECO:0000313" key="9">
    <source>
        <dbReference type="Proteomes" id="UP000291078"/>
    </source>
</evidence>
<evidence type="ECO:0000259" key="7">
    <source>
        <dbReference type="PROSITE" id="PS50126"/>
    </source>
</evidence>
<feature type="domain" description="S1 motif" evidence="7">
    <location>
        <begin position="110"/>
        <end position="176"/>
    </location>
</feature>
<feature type="domain" description="S1 motif" evidence="7">
    <location>
        <begin position="456"/>
        <end position="525"/>
    </location>
</feature>
<evidence type="ECO:0000313" key="8">
    <source>
        <dbReference type="EMBL" id="RZT42857.1"/>
    </source>
</evidence>
<keyword evidence="4 6" id="KW-0689">Ribosomal protein</keyword>
<keyword evidence="3 6" id="KW-0694">RNA-binding</keyword>
<proteinExistence type="inferred from homology"/>
<dbReference type="PROSITE" id="PS50126">
    <property type="entry name" value="S1"/>
    <property type="match status" value="6"/>
</dbReference>
<dbReference type="GO" id="GO:0006412">
    <property type="term" value="P:translation"/>
    <property type="evidence" value="ECO:0007669"/>
    <property type="project" value="InterPro"/>
</dbReference>
<dbReference type="FunFam" id="2.40.50.140:FF:000021">
    <property type="entry name" value="30S ribosomal protein S1"/>
    <property type="match status" value="1"/>
</dbReference>
<dbReference type="SMART" id="SM00316">
    <property type="entry name" value="S1"/>
    <property type="match status" value="6"/>
</dbReference>
<keyword evidence="9" id="KW-1185">Reference proteome</keyword>
<evidence type="ECO:0000256" key="3">
    <source>
        <dbReference type="ARBA" id="ARBA00022884"/>
    </source>
</evidence>
<gene>
    <name evidence="8" type="ORF">EV147_1901</name>
</gene>
<dbReference type="PIRSF" id="PIRSF002111">
    <property type="entry name" value="RpsA"/>
    <property type="match status" value="1"/>
</dbReference>
<dbReference type="PANTHER" id="PTHR10724">
    <property type="entry name" value="30S RIBOSOMAL PROTEIN S1"/>
    <property type="match status" value="1"/>
</dbReference>
<feature type="domain" description="S1 motif" evidence="7">
    <location>
        <begin position="26"/>
        <end position="92"/>
    </location>
</feature>
<dbReference type="InterPro" id="IPR003029">
    <property type="entry name" value="S1_domain"/>
</dbReference>
<dbReference type="Proteomes" id="UP000291078">
    <property type="component" value="Unassembled WGS sequence"/>
</dbReference>
<dbReference type="AlphaFoldDB" id="A0A4Q7SAB1"/>
<reference evidence="8 9" key="1">
    <citation type="journal article" date="2015" name="Stand. Genomic Sci.">
        <title>Genomic Encyclopedia of Bacterial and Archaeal Type Strains, Phase III: the genomes of soil and plant-associated and newly described type strains.</title>
        <authorList>
            <person name="Whitman W.B."/>
            <person name="Woyke T."/>
            <person name="Klenk H.P."/>
            <person name="Zhou Y."/>
            <person name="Lilburn T.G."/>
            <person name="Beck B.J."/>
            <person name="De Vos P."/>
            <person name="Vandamme P."/>
            <person name="Eisen J.A."/>
            <person name="Garrity G."/>
            <person name="Hugenholtz P."/>
            <person name="Kyrpides N.C."/>
        </authorList>
    </citation>
    <scope>NUCLEOTIDE SEQUENCE [LARGE SCALE GENOMIC DNA]</scope>
    <source>
        <strain evidence="8 9">ASC-9842</strain>
    </source>
</reference>
<dbReference type="Gene3D" id="2.40.50.140">
    <property type="entry name" value="Nucleic acid-binding proteins"/>
    <property type="match status" value="6"/>
</dbReference>
<dbReference type="GO" id="GO:0003735">
    <property type="term" value="F:structural constituent of ribosome"/>
    <property type="evidence" value="ECO:0007669"/>
    <property type="project" value="InterPro"/>
</dbReference>
<dbReference type="InterPro" id="IPR050437">
    <property type="entry name" value="Ribos_protein_bS1-like"/>
</dbReference>
<dbReference type="NCBIfam" id="TIGR00717">
    <property type="entry name" value="rpsA"/>
    <property type="match status" value="1"/>
</dbReference>
<evidence type="ECO:0000256" key="1">
    <source>
        <dbReference type="ARBA" id="ARBA00006767"/>
    </source>
</evidence>
<dbReference type="GO" id="GO:0003729">
    <property type="term" value="F:mRNA binding"/>
    <property type="evidence" value="ECO:0007669"/>
    <property type="project" value="TreeGrafter"/>
</dbReference>
<dbReference type="InterPro" id="IPR035104">
    <property type="entry name" value="Ribosomal_protein_S1-like"/>
</dbReference>
<dbReference type="GO" id="GO:0022627">
    <property type="term" value="C:cytosolic small ribosomal subunit"/>
    <property type="evidence" value="ECO:0007669"/>
    <property type="project" value="TreeGrafter"/>
</dbReference>
<evidence type="ECO:0000256" key="6">
    <source>
        <dbReference type="PIRNR" id="PIRNR002111"/>
    </source>
</evidence>
<dbReference type="CDD" id="cd05691">
    <property type="entry name" value="S1_RPS1_repeat_ec6"/>
    <property type="match status" value="1"/>
</dbReference>
<keyword evidence="2" id="KW-0677">Repeat</keyword>
<dbReference type="PRINTS" id="PR00681">
    <property type="entry name" value="RIBOSOMALS1"/>
</dbReference>
<dbReference type="CDD" id="cd04465">
    <property type="entry name" value="S1_RPS1_repeat_ec2_hs2"/>
    <property type="match status" value="1"/>
</dbReference>
<feature type="domain" description="S1 motif" evidence="7">
    <location>
        <begin position="369"/>
        <end position="439"/>
    </location>
</feature>
<evidence type="ECO:0000256" key="5">
    <source>
        <dbReference type="ARBA" id="ARBA00023274"/>
    </source>
</evidence>